<feature type="chain" id="PRO_5021869651" evidence="4">
    <location>
        <begin position="32"/>
        <end position="481"/>
    </location>
</feature>
<evidence type="ECO:0000256" key="3">
    <source>
        <dbReference type="SAM" id="MobiDB-lite"/>
    </source>
</evidence>
<keyword evidence="2" id="KW-0175">Coiled coil</keyword>
<evidence type="ECO:0000256" key="2">
    <source>
        <dbReference type="SAM" id="Coils"/>
    </source>
</evidence>
<feature type="coiled-coil region" evidence="2">
    <location>
        <begin position="338"/>
        <end position="365"/>
    </location>
</feature>
<dbReference type="OrthoDB" id="9791261at2"/>
<dbReference type="Pfam" id="PF02321">
    <property type="entry name" value="OEP"/>
    <property type="match status" value="2"/>
</dbReference>
<dbReference type="Gene3D" id="1.20.1600.10">
    <property type="entry name" value="Outer membrane efflux proteins (OEP)"/>
    <property type="match status" value="1"/>
</dbReference>
<accession>A0A518AS48</accession>
<keyword evidence="6" id="KW-1185">Reference proteome</keyword>
<dbReference type="KEGG" id="amuc:Pan181_37620"/>
<dbReference type="InterPro" id="IPR010131">
    <property type="entry name" value="MdtP/NodT-like"/>
</dbReference>
<protein>
    <submittedName>
        <fullName evidence="5">Cobalt-zinc-cadmium resistance protein CzcC</fullName>
    </submittedName>
</protein>
<reference evidence="5 6" key="1">
    <citation type="submission" date="2019-02" db="EMBL/GenBank/DDBJ databases">
        <title>Deep-cultivation of Planctomycetes and their phenomic and genomic characterization uncovers novel biology.</title>
        <authorList>
            <person name="Wiegand S."/>
            <person name="Jogler M."/>
            <person name="Boedeker C."/>
            <person name="Pinto D."/>
            <person name="Vollmers J."/>
            <person name="Rivas-Marin E."/>
            <person name="Kohn T."/>
            <person name="Peeters S.H."/>
            <person name="Heuer A."/>
            <person name="Rast P."/>
            <person name="Oberbeckmann S."/>
            <person name="Bunk B."/>
            <person name="Jeske O."/>
            <person name="Meyerdierks A."/>
            <person name="Storesund J.E."/>
            <person name="Kallscheuer N."/>
            <person name="Luecker S."/>
            <person name="Lage O.M."/>
            <person name="Pohl T."/>
            <person name="Merkel B.J."/>
            <person name="Hornburger P."/>
            <person name="Mueller R.-W."/>
            <person name="Bruemmer F."/>
            <person name="Labrenz M."/>
            <person name="Spormann A.M."/>
            <person name="Op den Camp H."/>
            <person name="Overmann J."/>
            <person name="Amann R."/>
            <person name="Jetten M.S.M."/>
            <person name="Mascher T."/>
            <person name="Medema M.H."/>
            <person name="Devos D.P."/>
            <person name="Kaster A.-K."/>
            <person name="Ovreas L."/>
            <person name="Rohde M."/>
            <person name="Galperin M.Y."/>
            <person name="Jogler C."/>
        </authorList>
    </citation>
    <scope>NUCLEOTIDE SEQUENCE [LARGE SCALE GENOMIC DNA]</scope>
    <source>
        <strain evidence="5 6">Pan181</strain>
    </source>
</reference>
<dbReference type="PANTHER" id="PTHR30203:SF24">
    <property type="entry name" value="BLR4935 PROTEIN"/>
    <property type="match status" value="1"/>
</dbReference>
<dbReference type="InterPro" id="IPR003423">
    <property type="entry name" value="OMP_efflux"/>
</dbReference>
<feature type="region of interest" description="Disordered" evidence="3">
    <location>
        <begin position="455"/>
        <end position="481"/>
    </location>
</feature>
<evidence type="ECO:0000313" key="6">
    <source>
        <dbReference type="Proteomes" id="UP000315750"/>
    </source>
</evidence>
<proteinExistence type="inferred from homology"/>
<dbReference type="EMBL" id="CP036278">
    <property type="protein sequence ID" value="QDU57544.1"/>
    <property type="molecule type" value="Genomic_DNA"/>
</dbReference>
<gene>
    <name evidence="5" type="primary">czcC_2</name>
    <name evidence="5" type="ORF">Pan181_37620</name>
</gene>
<sequence length="481" mass="52001" precursor="true">MNKNQYQDRLRRRTLLVAVLLATAVVQPAWGQSEDVPLRLENPLGMTPSPIERLPPHDSIPVDASEKGLTLADLEAIALSRNPSIARAADLVGAARGAFVQAGLGPNPSFGYDGQQLGSGGLAEQHGVAFGQEIVTGGKLRLSRAVARKRIELAEQQFAAQRQRVLTDVRLAYYQVLVAQRQINLAEELIRVSAEGTRAVDALYKAAEVGRVDILQAQLEAEQAQITLHAAKNRYESAWRALTAVIGEPNLNQQSLLGNPAAVSNEMQFQAVLTELQNRSPEVSAAFAELERARFAVDRARAEPIPNVTVLGLVNWQDNGIGGKPDGGVAVSIPIPLFNRNQGAIAQAEREVAAARNAIDQVELSLQQRLAAVYETYAVARNQVERYREIMLPAANEALTLSRKMYQAGESNFVAVLTAQRTFAQTNSNYLDAVLRLRTAEALMEGLLLSGSLDGGEGVGNPANTSTPDQKGMMAPLLLNR</sequence>
<dbReference type="SUPFAM" id="SSF56954">
    <property type="entry name" value="Outer membrane efflux proteins (OEP)"/>
    <property type="match status" value="1"/>
</dbReference>
<keyword evidence="4" id="KW-0732">Signal</keyword>
<dbReference type="PANTHER" id="PTHR30203">
    <property type="entry name" value="OUTER MEMBRANE CATION EFFLUX PROTEIN"/>
    <property type="match status" value="1"/>
</dbReference>
<evidence type="ECO:0000256" key="4">
    <source>
        <dbReference type="SAM" id="SignalP"/>
    </source>
</evidence>
<organism evidence="5 6">
    <name type="scientific">Aeoliella mucimassa</name>
    <dbReference type="NCBI Taxonomy" id="2527972"/>
    <lineage>
        <taxon>Bacteria</taxon>
        <taxon>Pseudomonadati</taxon>
        <taxon>Planctomycetota</taxon>
        <taxon>Planctomycetia</taxon>
        <taxon>Pirellulales</taxon>
        <taxon>Lacipirellulaceae</taxon>
        <taxon>Aeoliella</taxon>
    </lineage>
</organism>
<evidence type="ECO:0000256" key="1">
    <source>
        <dbReference type="ARBA" id="ARBA00007613"/>
    </source>
</evidence>
<evidence type="ECO:0000313" key="5">
    <source>
        <dbReference type="EMBL" id="QDU57544.1"/>
    </source>
</evidence>
<dbReference type="AlphaFoldDB" id="A0A518AS48"/>
<dbReference type="Proteomes" id="UP000315750">
    <property type="component" value="Chromosome"/>
</dbReference>
<feature type="signal peptide" evidence="4">
    <location>
        <begin position="1"/>
        <end position="31"/>
    </location>
</feature>
<dbReference type="GO" id="GO:0015562">
    <property type="term" value="F:efflux transmembrane transporter activity"/>
    <property type="evidence" value="ECO:0007669"/>
    <property type="project" value="InterPro"/>
</dbReference>
<name>A0A518AS48_9BACT</name>
<comment type="similarity">
    <text evidence="1">Belongs to the outer membrane factor (OMF) (TC 1.B.17) family.</text>
</comment>